<dbReference type="RefSeq" id="WP_194027379.1">
    <property type="nucleotide sequence ID" value="NZ_JADEWZ010000001.1"/>
</dbReference>
<dbReference type="GO" id="GO:0005886">
    <property type="term" value="C:plasma membrane"/>
    <property type="evidence" value="ECO:0007669"/>
    <property type="project" value="UniProtKB-SubCell"/>
</dbReference>
<dbReference type="PANTHER" id="PTHR43738:SF1">
    <property type="entry name" value="HEMIN TRANSPORT SYSTEM PERMEASE PROTEIN HRTB-RELATED"/>
    <property type="match status" value="1"/>
</dbReference>
<dbReference type="EMBL" id="JADEWZ010000001">
    <property type="protein sequence ID" value="MBE9114285.1"/>
    <property type="molecule type" value="Genomic_DNA"/>
</dbReference>
<evidence type="ECO:0000256" key="7">
    <source>
        <dbReference type="SAM" id="Phobius"/>
    </source>
</evidence>
<comment type="caution">
    <text evidence="9">The sequence shown here is derived from an EMBL/GenBank/DDBJ whole genome shotgun (WGS) entry which is preliminary data.</text>
</comment>
<feature type="transmembrane region" description="Helical" evidence="7">
    <location>
        <begin position="269"/>
        <end position="290"/>
    </location>
</feature>
<dbReference type="Pfam" id="PF02687">
    <property type="entry name" value="FtsX"/>
    <property type="match status" value="1"/>
</dbReference>
<gene>
    <name evidence="9" type="ORF">IQ249_00090</name>
</gene>
<keyword evidence="3" id="KW-1003">Cell membrane</keyword>
<reference evidence="9" key="1">
    <citation type="submission" date="2020-10" db="EMBL/GenBank/DDBJ databases">
        <authorList>
            <person name="Castelo-Branco R."/>
            <person name="Eusebio N."/>
            <person name="Adriana R."/>
            <person name="Vieira A."/>
            <person name="Brugerolle De Fraissinette N."/>
            <person name="Rezende De Castro R."/>
            <person name="Schneider M.P."/>
            <person name="Vasconcelos V."/>
            <person name="Leao P.N."/>
        </authorList>
    </citation>
    <scope>NUCLEOTIDE SEQUENCE</scope>
    <source>
        <strain evidence="9">LEGE 07157</strain>
    </source>
</reference>
<keyword evidence="5 7" id="KW-1133">Transmembrane helix</keyword>
<feature type="transmembrane region" description="Helical" evidence="7">
    <location>
        <begin position="323"/>
        <end position="344"/>
    </location>
</feature>
<dbReference type="Proteomes" id="UP000654482">
    <property type="component" value="Unassembled WGS sequence"/>
</dbReference>
<evidence type="ECO:0000313" key="10">
    <source>
        <dbReference type="Proteomes" id="UP000654482"/>
    </source>
</evidence>
<feature type="domain" description="ABC3 transporter permease C-terminal" evidence="8">
    <location>
        <begin position="275"/>
        <end position="383"/>
    </location>
</feature>
<organism evidence="9 10">
    <name type="scientific">Lusitaniella coriacea LEGE 07157</name>
    <dbReference type="NCBI Taxonomy" id="945747"/>
    <lineage>
        <taxon>Bacteria</taxon>
        <taxon>Bacillati</taxon>
        <taxon>Cyanobacteriota</taxon>
        <taxon>Cyanophyceae</taxon>
        <taxon>Spirulinales</taxon>
        <taxon>Lusitaniellaceae</taxon>
        <taxon>Lusitaniella</taxon>
    </lineage>
</organism>
<accession>A0A8J7AZL9</accession>
<protein>
    <submittedName>
        <fullName evidence="9">FtsX-like permease family protein</fullName>
    </submittedName>
</protein>
<feature type="transmembrane region" description="Helical" evidence="7">
    <location>
        <begin position="20"/>
        <end position="39"/>
    </location>
</feature>
<evidence type="ECO:0000256" key="2">
    <source>
        <dbReference type="ARBA" id="ARBA00022448"/>
    </source>
</evidence>
<dbReference type="PIRSF" id="PIRSF031773">
    <property type="entry name" value="DevC"/>
    <property type="match status" value="1"/>
</dbReference>
<evidence type="ECO:0000256" key="1">
    <source>
        <dbReference type="ARBA" id="ARBA00004651"/>
    </source>
</evidence>
<comment type="subcellular location">
    <subcellularLocation>
        <location evidence="1">Cell membrane</location>
        <topology evidence="1">Multi-pass membrane protein</topology>
    </subcellularLocation>
</comment>
<dbReference type="AlphaFoldDB" id="A0A8J7AZL9"/>
<evidence type="ECO:0000256" key="6">
    <source>
        <dbReference type="ARBA" id="ARBA00023136"/>
    </source>
</evidence>
<proteinExistence type="predicted"/>
<dbReference type="NCBIfam" id="TIGR01185">
    <property type="entry name" value="devC"/>
    <property type="match status" value="1"/>
</dbReference>
<evidence type="ECO:0000313" key="9">
    <source>
        <dbReference type="EMBL" id="MBE9114285.1"/>
    </source>
</evidence>
<keyword evidence="6 7" id="KW-0472">Membrane</keyword>
<evidence type="ECO:0000256" key="4">
    <source>
        <dbReference type="ARBA" id="ARBA00022692"/>
    </source>
</evidence>
<evidence type="ECO:0000259" key="8">
    <source>
        <dbReference type="Pfam" id="PF02687"/>
    </source>
</evidence>
<keyword evidence="2" id="KW-0813">Transport</keyword>
<evidence type="ECO:0000256" key="3">
    <source>
        <dbReference type="ARBA" id="ARBA00022475"/>
    </source>
</evidence>
<feature type="transmembrane region" description="Helical" evidence="7">
    <location>
        <begin position="350"/>
        <end position="378"/>
    </location>
</feature>
<keyword evidence="4 7" id="KW-0812">Transmembrane</keyword>
<dbReference type="InterPro" id="IPR005891">
    <property type="entry name" value="DevC"/>
</dbReference>
<dbReference type="InterPro" id="IPR051125">
    <property type="entry name" value="ABC-4/HrtB_transporter"/>
</dbReference>
<name>A0A8J7AZL9_9CYAN</name>
<dbReference type="PANTHER" id="PTHR43738">
    <property type="entry name" value="ABC TRANSPORTER, MEMBRANE PROTEIN"/>
    <property type="match status" value="1"/>
</dbReference>
<keyword evidence="10" id="KW-1185">Reference proteome</keyword>
<evidence type="ECO:0000256" key="5">
    <source>
        <dbReference type="ARBA" id="ARBA00022989"/>
    </source>
</evidence>
<sequence>MFQKIPIAWLQLQYQKGQTIAAILGIAFTALLLFMQIGFRSSFLASLVQLPSSFQSDIFLMSASSVTSLRPVTFSERRLYQVLAFKEVESIAPIYLTQVLLKNPTNKSLFLRQVQVIAFPLKSQVIDLPGIEENLHKLKIDNVFLLDKKSRPEFLPLISEVNEKGKTIVEITTVGLAREKIEIAGLFELGASTSSNSALVTSDANFLRTFNRQRGEIGIGLIELKPEADLQQVLSKMEKYFNEDVKVVLKTDLIKQEKEFYEYNTPMGLIFRFGLIGSIVVGAIILYQILYQKISKFIKEYATLKALGYTHNSLVKIVLEESLMLAILGYIPGFILSCLMYDILAKATSLQFVMTIDVAIAVLLLICSICFISGVVAVRKLKEADPADVF</sequence>
<dbReference type="InterPro" id="IPR003838">
    <property type="entry name" value="ABC3_permease_C"/>
</dbReference>